<gene>
    <name evidence="2" type="ORF">MSP8886_02718</name>
</gene>
<dbReference type="EMBL" id="FLOB01000006">
    <property type="protein sequence ID" value="SBS33325.1"/>
    <property type="molecule type" value="Genomic_DNA"/>
</dbReference>
<keyword evidence="3" id="KW-1185">Reference proteome</keyword>
<sequence length="82" mass="9164">MASLTLSSPSIQALWRLRAMALFLIGPAAGIVLVQCIFGLPKILWWSAGGMSLFMFTIFFTLFLKERTLIVNQTKDKQTKAN</sequence>
<evidence type="ECO:0000313" key="2">
    <source>
        <dbReference type="EMBL" id="SBS33325.1"/>
    </source>
</evidence>
<dbReference type="STRING" id="1792290.MSP8886_02718"/>
<dbReference type="Proteomes" id="UP000092544">
    <property type="component" value="Unassembled WGS sequence"/>
</dbReference>
<evidence type="ECO:0000313" key="3">
    <source>
        <dbReference type="Proteomes" id="UP000092544"/>
    </source>
</evidence>
<name>A0A1A8TIV2_9GAMM</name>
<dbReference type="RefSeq" id="WP_067017293.1">
    <property type="nucleotide sequence ID" value="NZ_FLOB01000006.1"/>
</dbReference>
<keyword evidence="1" id="KW-0472">Membrane</keyword>
<protein>
    <submittedName>
        <fullName evidence="2">Uncharacterized protein</fullName>
    </submittedName>
</protein>
<organism evidence="2 3">
    <name type="scientific">Marinomonas spartinae</name>
    <dbReference type="NCBI Taxonomy" id="1792290"/>
    <lineage>
        <taxon>Bacteria</taxon>
        <taxon>Pseudomonadati</taxon>
        <taxon>Pseudomonadota</taxon>
        <taxon>Gammaproteobacteria</taxon>
        <taxon>Oceanospirillales</taxon>
        <taxon>Oceanospirillaceae</taxon>
        <taxon>Marinomonas</taxon>
    </lineage>
</organism>
<proteinExistence type="predicted"/>
<keyword evidence="1" id="KW-1133">Transmembrane helix</keyword>
<dbReference type="AlphaFoldDB" id="A0A1A8TIV2"/>
<feature type="transmembrane region" description="Helical" evidence="1">
    <location>
        <begin position="21"/>
        <end position="40"/>
    </location>
</feature>
<evidence type="ECO:0000256" key="1">
    <source>
        <dbReference type="SAM" id="Phobius"/>
    </source>
</evidence>
<feature type="transmembrane region" description="Helical" evidence="1">
    <location>
        <begin position="46"/>
        <end position="64"/>
    </location>
</feature>
<reference evidence="2 3" key="1">
    <citation type="submission" date="2016-06" db="EMBL/GenBank/DDBJ databases">
        <authorList>
            <person name="Kjaerup R.B."/>
            <person name="Dalgaard T.S."/>
            <person name="Juul-Madsen H.R."/>
        </authorList>
    </citation>
    <scope>NUCLEOTIDE SEQUENCE [LARGE SCALE GENOMIC DNA]</scope>
    <source>
        <strain evidence="2 3">CECT 8886</strain>
    </source>
</reference>
<accession>A0A1A8TIV2</accession>
<keyword evidence="1" id="KW-0812">Transmembrane</keyword>